<comment type="caution">
    <text evidence="1">The sequence shown here is derived from an EMBL/GenBank/DDBJ whole genome shotgun (WGS) entry which is preliminary data.</text>
</comment>
<sequence length="49" mass="5765">MPHRNRRAERATTDESKFYLPAGTGPSLLESRIRAVWKTLFNHQVGRRR</sequence>
<dbReference type="RefSeq" id="WP_185193771.1">
    <property type="nucleotide sequence ID" value="NZ_JACKXD010000005.1"/>
</dbReference>
<keyword evidence="2" id="KW-1185">Reference proteome</keyword>
<dbReference type="EMBL" id="JACKXD010000005">
    <property type="protein sequence ID" value="MBB6647398.1"/>
    <property type="molecule type" value="Genomic_DNA"/>
</dbReference>
<name>A0A7J9SL21_9EURY</name>
<accession>A0A7J9SL21</accession>
<protein>
    <submittedName>
        <fullName evidence="1">Uncharacterized protein</fullName>
    </submittedName>
</protein>
<reference evidence="1 2" key="1">
    <citation type="submission" date="2020-08" db="EMBL/GenBank/DDBJ databases">
        <authorList>
            <person name="Seo M.-J."/>
        </authorList>
    </citation>
    <scope>NUCLEOTIDE SEQUENCE [LARGE SCALE GENOMIC DNA]</scope>
    <source>
        <strain evidence="1 2">MBLA0160</strain>
    </source>
</reference>
<dbReference type="Proteomes" id="UP000546257">
    <property type="component" value="Unassembled WGS sequence"/>
</dbReference>
<organism evidence="1 2">
    <name type="scientific">Halobellus ruber</name>
    <dbReference type="NCBI Taxonomy" id="2761102"/>
    <lineage>
        <taxon>Archaea</taxon>
        <taxon>Methanobacteriati</taxon>
        <taxon>Methanobacteriota</taxon>
        <taxon>Stenosarchaea group</taxon>
        <taxon>Halobacteria</taxon>
        <taxon>Halobacteriales</taxon>
        <taxon>Haloferacaceae</taxon>
        <taxon>Halobellus</taxon>
    </lineage>
</organism>
<dbReference type="AlphaFoldDB" id="A0A7J9SL21"/>
<proteinExistence type="predicted"/>
<gene>
    <name evidence="1" type="ORF">H5V44_14080</name>
</gene>
<evidence type="ECO:0000313" key="1">
    <source>
        <dbReference type="EMBL" id="MBB6647398.1"/>
    </source>
</evidence>
<evidence type="ECO:0000313" key="2">
    <source>
        <dbReference type="Proteomes" id="UP000546257"/>
    </source>
</evidence>